<dbReference type="InterPro" id="IPR053147">
    <property type="entry name" value="Hsp_HslJ-like"/>
</dbReference>
<evidence type="ECO:0000313" key="4">
    <source>
        <dbReference type="Proteomes" id="UP000244948"/>
    </source>
</evidence>
<dbReference type="InterPro" id="IPR005184">
    <property type="entry name" value="DUF306_Meta_HslJ"/>
</dbReference>
<dbReference type="Proteomes" id="UP000244948">
    <property type="component" value="Unassembled WGS sequence"/>
</dbReference>
<dbReference type="InterPro" id="IPR038670">
    <property type="entry name" value="HslJ-like_sf"/>
</dbReference>
<keyword evidence="1" id="KW-0732">Signal</keyword>
<keyword evidence="4" id="KW-1185">Reference proteome</keyword>
<accession>A0A2U2AM41</accession>
<dbReference type="AlphaFoldDB" id="A0A2U2AM41"/>
<evidence type="ECO:0000256" key="1">
    <source>
        <dbReference type="SAM" id="SignalP"/>
    </source>
</evidence>
<reference evidence="3 4" key="1">
    <citation type="journal article" date="2018" name="Genome Announc.">
        <title>Ignatzschineria cameli sp. nov., isolated from necrotic foot tissue of dromedaries (Camelus dromedarius) and associated maggots (Wohlfahrtia species) in Dubai.</title>
        <authorList>
            <person name="Tsang C.C."/>
            <person name="Tang J.Y."/>
            <person name="Fong J.Y."/>
            <person name="Kinne J."/>
            <person name="Lee H.H."/>
            <person name="Joseph M."/>
            <person name="Jose S."/>
            <person name="Schuster R.K."/>
            <person name="Tang Y."/>
            <person name="Sivakumar S."/>
            <person name="Chen J.H."/>
            <person name="Teng J.L."/>
            <person name="Lau S.K."/>
            <person name="Wernery U."/>
            <person name="Woo P.C."/>
        </authorList>
    </citation>
    <scope>NUCLEOTIDE SEQUENCE [LARGE SCALE GENOMIC DNA]</scope>
    <source>
        <strain evidence="3 4">KCTC 22643</strain>
    </source>
</reference>
<proteinExistence type="predicted"/>
<dbReference type="PANTHER" id="PTHR35535">
    <property type="entry name" value="HEAT SHOCK PROTEIN HSLJ"/>
    <property type="match status" value="1"/>
</dbReference>
<comment type="caution">
    <text evidence="3">The sequence shown here is derived from an EMBL/GenBank/DDBJ whole genome shotgun (WGS) entry which is preliminary data.</text>
</comment>
<dbReference type="RefSeq" id="WP_109235420.1">
    <property type="nucleotide sequence ID" value="NZ_BMXZ01000001.1"/>
</dbReference>
<organism evidence="3 4">
    <name type="scientific">Ignatzschineria indica</name>
    <dbReference type="NCBI Taxonomy" id="472583"/>
    <lineage>
        <taxon>Bacteria</taxon>
        <taxon>Pseudomonadati</taxon>
        <taxon>Pseudomonadota</taxon>
        <taxon>Gammaproteobacteria</taxon>
        <taxon>Cardiobacteriales</taxon>
        <taxon>Ignatzschineriaceae</taxon>
        <taxon>Ignatzschineria</taxon>
    </lineage>
</organism>
<protein>
    <submittedName>
        <fullName evidence="3">Heat-inducible protein</fullName>
    </submittedName>
</protein>
<sequence length="153" mass="16474">MRKLLLGAAVLFVLAACSSKGITPMSQLDTKIATVPELQHHDYQLVSVNGKAFEAGKNEAAPTIAFSQDMRVTGTMCNNFFGQATLSNRGILRAQGVGMTRMLCTDPLLNQLDGDIAQLLENGAEAVVSADGQFLRLSNTTTQLEFKLVDKVK</sequence>
<dbReference type="EMBL" id="QEWR01000002">
    <property type="protein sequence ID" value="PWD84217.1"/>
    <property type="molecule type" value="Genomic_DNA"/>
</dbReference>
<dbReference type="Pfam" id="PF03724">
    <property type="entry name" value="META"/>
    <property type="match status" value="1"/>
</dbReference>
<feature type="chain" id="PRO_5015712354" evidence="1">
    <location>
        <begin position="22"/>
        <end position="153"/>
    </location>
</feature>
<evidence type="ECO:0000259" key="2">
    <source>
        <dbReference type="Pfam" id="PF03724"/>
    </source>
</evidence>
<dbReference type="PANTHER" id="PTHR35535:SF1">
    <property type="entry name" value="HEAT SHOCK PROTEIN HSLJ"/>
    <property type="match status" value="1"/>
</dbReference>
<feature type="signal peptide" evidence="1">
    <location>
        <begin position="1"/>
        <end position="21"/>
    </location>
</feature>
<name>A0A2U2AM41_9GAMM</name>
<dbReference type="Gene3D" id="2.40.128.270">
    <property type="match status" value="1"/>
</dbReference>
<feature type="domain" description="DUF306" evidence="2">
    <location>
        <begin position="37"/>
        <end position="146"/>
    </location>
</feature>
<evidence type="ECO:0000313" key="3">
    <source>
        <dbReference type="EMBL" id="PWD84217.1"/>
    </source>
</evidence>
<gene>
    <name evidence="3" type="ORF">DC082_01335</name>
</gene>
<dbReference type="PROSITE" id="PS51257">
    <property type="entry name" value="PROKAR_LIPOPROTEIN"/>
    <property type="match status" value="1"/>
</dbReference>